<organism evidence="2 3">
    <name type="scientific">Actinoplanes lobatus</name>
    <dbReference type="NCBI Taxonomy" id="113568"/>
    <lineage>
        <taxon>Bacteria</taxon>
        <taxon>Bacillati</taxon>
        <taxon>Actinomycetota</taxon>
        <taxon>Actinomycetes</taxon>
        <taxon>Micromonosporales</taxon>
        <taxon>Micromonosporaceae</taxon>
        <taxon>Actinoplanes</taxon>
    </lineage>
</organism>
<gene>
    <name evidence="1" type="ORF">Alo02nite_35020</name>
    <name evidence="2" type="ORF">BJ964_009240</name>
</gene>
<keyword evidence="4" id="KW-1185">Reference proteome</keyword>
<dbReference type="EMBL" id="JACHNC010000001">
    <property type="protein sequence ID" value="MBB4755079.1"/>
    <property type="molecule type" value="Genomic_DNA"/>
</dbReference>
<evidence type="ECO:0000313" key="3">
    <source>
        <dbReference type="Proteomes" id="UP000590511"/>
    </source>
</evidence>
<sequence>MLIRATRAVLASMLDEAGVSSRAISTADVRTTASTFRQFAPLPTEDAAPPEEDGDGILAEFGSHDFRGEREFSTSLTRQFTEIGDKDAMWQLGCAFYWAPQAATDVLESGHMWPLGRALDEFFDKLVSLPGWAWALGDVQVPHGLVITLDRT</sequence>
<dbReference type="Proteomes" id="UP000590511">
    <property type="component" value="Unassembled WGS sequence"/>
</dbReference>
<evidence type="ECO:0000313" key="4">
    <source>
        <dbReference type="Proteomes" id="UP000631312"/>
    </source>
</evidence>
<accession>A0A7W7HR31</accession>
<dbReference type="EMBL" id="BOMP01000051">
    <property type="protein sequence ID" value="GIE40604.1"/>
    <property type="molecule type" value="Genomic_DNA"/>
</dbReference>
<dbReference type="RefSeq" id="WP_188126544.1">
    <property type="nucleotide sequence ID" value="NZ_BOMP01000051.1"/>
</dbReference>
<dbReference type="AlphaFoldDB" id="A0A7W7HR31"/>
<proteinExistence type="predicted"/>
<evidence type="ECO:0000313" key="1">
    <source>
        <dbReference type="EMBL" id="GIE40604.1"/>
    </source>
</evidence>
<reference evidence="1 4" key="2">
    <citation type="submission" date="2021-01" db="EMBL/GenBank/DDBJ databases">
        <title>Whole genome shotgun sequence of Actinoplanes lobatus NBRC 12513.</title>
        <authorList>
            <person name="Komaki H."/>
            <person name="Tamura T."/>
        </authorList>
    </citation>
    <scope>NUCLEOTIDE SEQUENCE [LARGE SCALE GENOMIC DNA]</scope>
    <source>
        <strain evidence="1 4">NBRC 12513</strain>
    </source>
</reference>
<protein>
    <submittedName>
        <fullName evidence="2">Uncharacterized protein</fullName>
    </submittedName>
</protein>
<reference evidence="2 3" key="1">
    <citation type="submission" date="2020-08" db="EMBL/GenBank/DDBJ databases">
        <title>Sequencing the genomes of 1000 actinobacteria strains.</title>
        <authorList>
            <person name="Klenk H.-P."/>
        </authorList>
    </citation>
    <scope>NUCLEOTIDE SEQUENCE [LARGE SCALE GENOMIC DNA]</scope>
    <source>
        <strain evidence="2 3">DSM 43150</strain>
    </source>
</reference>
<name>A0A7W7HR31_9ACTN</name>
<evidence type="ECO:0000313" key="2">
    <source>
        <dbReference type="EMBL" id="MBB4755079.1"/>
    </source>
</evidence>
<dbReference type="Proteomes" id="UP000631312">
    <property type="component" value="Unassembled WGS sequence"/>
</dbReference>
<comment type="caution">
    <text evidence="2">The sequence shown here is derived from an EMBL/GenBank/DDBJ whole genome shotgun (WGS) entry which is preliminary data.</text>
</comment>